<dbReference type="EMBL" id="CXWD01000027">
    <property type="protein sequence ID" value="CTQ76563.1"/>
    <property type="molecule type" value="Genomic_DNA"/>
</dbReference>
<dbReference type="InterPro" id="IPR053714">
    <property type="entry name" value="Iso_Racemase_Enz_sf"/>
</dbReference>
<dbReference type="OrthoDB" id="9791723at2"/>
<proteinExistence type="inferred from homology"/>
<dbReference type="STRING" id="388408.LAX5112_04635"/>
<dbReference type="Proteomes" id="UP000053235">
    <property type="component" value="Unassembled WGS sequence"/>
</dbReference>
<accession>A0A0M7ARY6</accession>
<evidence type="ECO:0000256" key="1">
    <source>
        <dbReference type="ARBA" id="ARBA00038414"/>
    </source>
</evidence>
<keyword evidence="3" id="KW-1185">Reference proteome</keyword>
<evidence type="ECO:0000313" key="3">
    <source>
        <dbReference type="Proteomes" id="UP000053235"/>
    </source>
</evidence>
<dbReference type="InterPro" id="IPR052186">
    <property type="entry name" value="Hydantoin_racemase-like"/>
</dbReference>
<sequence length="220" mass="23484">MTHHHILVINPNTTVSMTQKIAVAARQAASPATRITAVNPSEGPKVIQGPDDGAAALPGLFDLFDRTLQANPKITAVIIACFDDTGLFELKKKSRIPVIGIGEAAYHLASITALKFSVVTTLSVSVPVLEDNLRRFGLANRCTKVRASEVPVLALEDPDSDARHRIEREIETALEEDDIGAIALGCAGMADLAKDLSKRFNIPVIDGVASAVKLSEISIR</sequence>
<dbReference type="PANTHER" id="PTHR28047">
    <property type="entry name" value="PROTEIN DCG1"/>
    <property type="match status" value="1"/>
</dbReference>
<evidence type="ECO:0000313" key="2">
    <source>
        <dbReference type="EMBL" id="CTQ76563.1"/>
    </source>
</evidence>
<dbReference type="Pfam" id="PF01177">
    <property type="entry name" value="Asp_Glu_race"/>
    <property type="match status" value="1"/>
</dbReference>
<comment type="similarity">
    <text evidence="1">Belongs to the HyuE racemase family.</text>
</comment>
<gene>
    <name evidence="2" type="ORF">LAX5112_04635</name>
</gene>
<dbReference type="PANTHER" id="PTHR28047:SF5">
    <property type="entry name" value="PROTEIN DCG1"/>
    <property type="match status" value="1"/>
</dbReference>
<dbReference type="AlphaFoldDB" id="A0A0M7ARY6"/>
<dbReference type="GO" id="GO:0047661">
    <property type="term" value="F:amino-acid racemase activity"/>
    <property type="evidence" value="ECO:0007669"/>
    <property type="project" value="InterPro"/>
</dbReference>
<protein>
    <submittedName>
        <fullName evidence="2">Hydantoin racemase</fullName>
    </submittedName>
</protein>
<dbReference type="RefSeq" id="WP_055673821.1">
    <property type="nucleotide sequence ID" value="NZ_CXWD01000027.1"/>
</dbReference>
<reference evidence="3" key="1">
    <citation type="submission" date="2015-07" db="EMBL/GenBank/DDBJ databases">
        <authorList>
            <person name="Rodrigo-Torres Lidia"/>
            <person name="Arahal R.David."/>
        </authorList>
    </citation>
    <scope>NUCLEOTIDE SEQUENCE [LARGE SCALE GENOMIC DNA]</scope>
    <source>
        <strain evidence="3">CECT 5112</strain>
    </source>
</reference>
<organism evidence="2 3">
    <name type="scientific">Roseibium alexandrii</name>
    <dbReference type="NCBI Taxonomy" id="388408"/>
    <lineage>
        <taxon>Bacteria</taxon>
        <taxon>Pseudomonadati</taxon>
        <taxon>Pseudomonadota</taxon>
        <taxon>Alphaproteobacteria</taxon>
        <taxon>Hyphomicrobiales</taxon>
        <taxon>Stappiaceae</taxon>
        <taxon>Roseibium</taxon>
    </lineage>
</organism>
<name>A0A0M7ARY6_9HYPH</name>
<dbReference type="InterPro" id="IPR015942">
    <property type="entry name" value="Asp/Glu/hydantoin_racemase"/>
</dbReference>
<dbReference type="Gene3D" id="3.40.50.12500">
    <property type="match status" value="1"/>
</dbReference>